<dbReference type="Ensembl" id="ENSDNVT00000014782.1">
    <property type="protein sequence ID" value="ENSDNVP00000012265.1"/>
    <property type="gene ID" value="ENSDNVG00000008650.1"/>
</dbReference>
<name>A0A8C4P7E7_DRONO</name>
<dbReference type="GO" id="GO:0005615">
    <property type="term" value="C:extracellular space"/>
    <property type="evidence" value="ECO:0007669"/>
    <property type="project" value="TreeGrafter"/>
</dbReference>
<accession>A0A8C4P7E7</accession>
<dbReference type="CTD" id="6284"/>
<dbReference type="RefSeq" id="XP_025973893.1">
    <property type="nucleotide sequence ID" value="XM_026118108.2"/>
</dbReference>
<dbReference type="InterPro" id="IPR013787">
    <property type="entry name" value="S100_Ca-bd_sub"/>
</dbReference>
<dbReference type="KEGG" id="dne:112994019"/>
<dbReference type="GO" id="GO:0005509">
    <property type="term" value="F:calcium ion binding"/>
    <property type="evidence" value="ECO:0007669"/>
    <property type="project" value="TreeGrafter"/>
</dbReference>
<dbReference type="GeneID" id="112994019"/>
<protein>
    <submittedName>
        <fullName evidence="2">S100 calcium binding protein A13</fullName>
    </submittedName>
</protein>
<dbReference type="SUPFAM" id="SSF47473">
    <property type="entry name" value="EF-hand"/>
    <property type="match status" value="1"/>
</dbReference>
<evidence type="ECO:0000313" key="3">
    <source>
        <dbReference type="Proteomes" id="UP000694423"/>
    </source>
</evidence>
<evidence type="ECO:0000259" key="1">
    <source>
        <dbReference type="SMART" id="SM01394"/>
    </source>
</evidence>
<sequence>MAAAELTELETAIEKIATVFVSHAGRAGRGGTLTAAELGELLRHELPGLAKDAPSLDARMRELDGGSGGELGFGEYWRLLGELVGDRRRGKAGKKK</sequence>
<reference evidence="2" key="2">
    <citation type="submission" date="2025-09" db="UniProtKB">
        <authorList>
            <consortium name="Ensembl"/>
        </authorList>
    </citation>
    <scope>IDENTIFICATION</scope>
</reference>
<dbReference type="Proteomes" id="UP000694423">
    <property type="component" value="Unplaced"/>
</dbReference>
<feature type="domain" description="S100/CaBP-9k-type calcium binding subdomain" evidence="1">
    <location>
        <begin position="9"/>
        <end position="51"/>
    </location>
</feature>
<dbReference type="InterPro" id="IPR011992">
    <property type="entry name" value="EF-hand-dom_pair"/>
</dbReference>
<dbReference type="PANTHER" id="PTHR11639">
    <property type="entry name" value="S100 CALCIUM-BINDING PROTEIN"/>
    <property type="match status" value="1"/>
</dbReference>
<reference evidence="2" key="1">
    <citation type="submission" date="2025-08" db="UniProtKB">
        <authorList>
            <consortium name="Ensembl"/>
        </authorList>
    </citation>
    <scope>IDENTIFICATION</scope>
</reference>
<dbReference type="AlphaFoldDB" id="A0A8C4P7E7"/>
<dbReference type="Gene3D" id="1.10.238.10">
    <property type="entry name" value="EF-hand"/>
    <property type="match status" value="1"/>
</dbReference>
<dbReference type="GO" id="GO:0048306">
    <property type="term" value="F:calcium-dependent protein binding"/>
    <property type="evidence" value="ECO:0007669"/>
    <property type="project" value="TreeGrafter"/>
</dbReference>
<dbReference type="PANTHER" id="PTHR11639:SF57">
    <property type="entry name" value="PROTEIN S100-A13"/>
    <property type="match status" value="1"/>
</dbReference>
<dbReference type="SMART" id="SM01394">
    <property type="entry name" value="S_100"/>
    <property type="match status" value="1"/>
</dbReference>
<proteinExistence type="predicted"/>
<keyword evidence="3" id="KW-1185">Reference proteome</keyword>
<gene>
    <name evidence="2" type="primary">S100A13</name>
</gene>
<dbReference type="GO" id="GO:0048471">
    <property type="term" value="C:perinuclear region of cytoplasm"/>
    <property type="evidence" value="ECO:0007669"/>
    <property type="project" value="TreeGrafter"/>
</dbReference>
<evidence type="ECO:0000313" key="2">
    <source>
        <dbReference type="Ensembl" id="ENSDNVP00000012265.1"/>
    </source>
</evidence>
<organism evidence="2 3">
    <name type="scientific">Dromaius novaehollandiae</name>
    <name type="common">Emu</name>
    <dbReference type="NCBI Taxonomy" id="8790"/>
    <lineage>
        <taxon>Eukaryota</taxon>
        <taxon>Metazoa</taxon>
        <taxon>Chordata</taxon>
        <taxon>Craniata</taxon>
        <taxon>Vertebrata</taxon>
        <taxon>Euteleostomi</taxon>
        <taxon>Archelosauria</taxon>
        <taxon>Archosauria</taxon>
        <taxon>Dinosauria</taxon>
        <taxon>Saurischia</taxon>
        <taxon>Theropoda</taxon>
        <taxon>Coelurosauria</taxon>
        <taxon>Aves</taxon>
        <taxon>Palaeognathae</taxon>
        <taxon>Casuariiformes</taxon>
        <taxon>Dromaiidae</taxon>
        <taxon>Dromaius</taxon>
    </lineage>
</organism>
<dbReference type="Pfam" id="PF01023">
    <property type="entry name" value="S_100"/>
    <property type="match status" value="1"/>
</dbReference>